<proteinExistence type="predicted"/>
<keyword evidence="2" id="KW-0378">Hydrolase</keyword>
<evidence type="ECO:0000313" key="3">
    <source>
        <dbReference type="Proteomes" id="UP001551482"/>
    </source>
</evidence>
<protein>
    <submittedName>
        <fullName evidence="2">Serine hydrolase domain-containing protein</fullName>
        <ecNumber evidence="2">3.1.1.103</ecNumber>
    </submittedName>
</protein>
<dbReference type="PANTHER" id="PTHR46825:SF7">
    <property type="entry name" value="D-ALANYL-D-ALANINE CARBOXYPEPTIDASE"/>
    <property type="match status" value="1"/>
</dbReference>
<gene>
    <name evidence="2" type="ORF">AB0C36_08070</name>
</gene>
<dbReference type="Proteomes" id="UP001551482">
    <property type="component" value="Unassembled WGS sequence"/>
</dbReference>
<dbReference type="GO" id="GO:0016787">
    <property type="term" value="F:hydrolase activity"/>
    <property type="evidence" value="ECO:0007669"/>
    <property type="project" value="UniProtKB-KW"/>
</dbReference>
<organism evidence="2 3">
    <name type="scientific">Streptodolium elevatio</name>
    <dbReference type="NCBI Taxonomy" id="3157996"/>
    <lineage>
        <taxon>Bacteria</taxon>
        <taxon>Bacillati</taxon>
        <taxon>Actinomycetota</taxon>
        <taxon>Actinomycetes</taxon>
        <taxon>Kitasatosporales</taxon>
        <taxon>Streptomycetaceae</taxon>
        <taxon>Streptodolium</taxon>
    </lineage>
</organism>
<name>A0ABV3DE12_9ACTN</name>
<dbReference type="SUPFAM" id="SSF56601">
    <property type="entry name" value="beta-lactamase/transpeptidase-like"/>
    <property type="match status" value="1"/>
</dbReference>
<evidence type="ECO:0000313" key="2">
    <source>
        <dbReference type="EMBL" id="MEU8133449.1"/>
    </source>
</evidence>
<dbReference type="InterPro" id="IPR050491">
    <property type="entry name" value="AmpC-like"/>
</dbReference>
<dbReference type="EC" id="3.1.1.103" evidence="2"/>
<dbReference type="InterPro" id="IPR012338">
    <property type="entry name" value="Beta-lactam/transpept-like"/>
</dbReference>
<comment type="caution">
    <text evidence="2">The sequence shown here is derived from an EMBL/GenBank/DDBJ whole genome shotgun (WGS) entry which is preliminary data.</text>
</comment>
<sequence length="378" mass="39228">MTHREPPRHDAPPVDRDQATGTAATIGTADILADLVQASPGATAVTLAAIHDGRSEVLCHGREFAGGAPATPATAYEVGSVTKTFTALLLADSVARGEVRLSDPVDAYLPAGCRPRVAAGGPMTLLHLATHTSGLPRLPPGLAVRALPNWSDNPYAAFSDDQFRAALPRTRVTNRPGSRVRYSNYGVALLGRLLAGAAGRTYPELLAERVCRPLGLTATGCAPDPVAQAVGHRRGRPLPPWRIPGLPAAGALRSTGDDMLRYLAAHLTPTSTPQAGALSTGALPTGAPPMADALREVRKPRLSRARSGDELCLVWNSRQVGGQSVVFHAGATRGFVAFLGFAPQSGTALAAMTNTGPTLTGAFVQTAYSALRGLMATP</sequence>
<dbReference type="InterPro" id="IPR001466">
    <property type="entry name" value="Beta-lactam-related"/>
</dbReference>
<dbReference type="RefSeq" id="WP_358350949.1">
    <property type="nucleotide sequence ID" value="NZ_JBEZFP010000014.1"/>
</dbReference>
<feature type="domain" description="Beta-lactamase-related" evidence="1">
    <location>
        <begin position="34"/>
        <end position="365"/>
    </location>
</feature>
<reference evidence="2 3" key="1">
    <citation type="submission" date="2024-06" db="EMBL/GenBank/DDBJ databases">
        <title>The Natural Products Discovery Center: Release of the First 8490 Sequenced Strains for Exploring Actinobacteria Biosynthetic Diversity.</title>
        <authorList>
            <person name="Kalkreuter E."/>
            <person name="Kautsar S.A."/>
            <person name="Yang D."/>
            <person name="Bader C.D."/>
            <person name="Teijaro C.N."/>
            <person name="Fluegel L."/>
            <person name="Davis C.M."/>
            <person name="Simpson J.R."/>
            <person name="Lauterbach L."/>
            <person name="Steele A.D."/>
            <person name="Gui C."/>
            <person name="Meng S."/>
            <person name="Li G."/>
            <person name="Viehrig K."/>
            <person name="Ye F."/>
            <person name="Su P."/>
            <person name="Kiefer A.F."/>
            <person name="Nichols A."/>
            <person name="Cepeda A.J."/>
            <person name="Yan W."/>
            <person name="Fan B."/>
            <person name="Jiang Y."/>
            <person name="Adhikari A."/>
            <person name="Zheng C.-J."/>
            <person name="Schuster L."/>
            <person name="Cowan T.M."/>
            <person name="Smanski M.J."/>
            <person name="Chevrette M.G."/>
            <person name="De Carvalho L.P.S."/>
            <person name="Shen B."/>
        </authorList>
    </citation>
    <scope>NUCLEOTIDE SEQUENCE [LARGE SCALE GENOMIC DNA]</scope>
    <source>
        <strain evidence="2 3">NPDC048946</strain>
    </source>
</reference>
<dbReference type="Pfam" id="PF00144">
    <property type="entry name" value="Beta-lactamase"/>
    <property type="match status" value="1"/>
</dbReference>
<evidence type="ECO:0000259" key="1">
    <source>
        <dbReference type="Pfam" id="PF00144"/>
    </source>
</evidence>
<dbReference type="Gene3D" id="3.40.710.10">
    <property type="entry name" value="DD-peptidase/beta-lactamase superfamily"/>
    <property type="match status" value="1"/>
</dbReference>
<accession>A0ABV3DE12</accession>
<dbReference type="PANTHER" id="PTHR46825">
    <property type="entry name" value="D-ALANYL-D-ALANINE-CARBOXYPEPTIDASE/ENDOPEPTIDASE AMPH"/>
    <property type="match status" value="1"/>
</dbReference>
<dbReference type="EMBL" id="JBEZFP010000014">
    <property type="protein sequence ID" value="MEU8133449.1"/>
    <property type="molecule type" value="Genomic_DNA"/>
</dbReference>
<keyword evidence="3" id="KW-1185">Reference proteome</keyword>